<evidence type="ECO:0000313" key="4">
    <source>
        <dbReference type="EMBL" id="RGM14995.1"/>
    </source>
</evidence>
<dbReference type="EMBL" id="QRUB01000002">
    <property type="protein sequence ID" value="RGR29309.1"/>
    <property type="molecule type" value="Genomic_DNA"/>
</dbReference>
<protein>
    <submittedName>
        <fullName evidence="4">Glycosyltransferase family 2 protein</fullName>
    </submittedName>
    <submittedName>
        <fullName evidence="3">Putative glycosyltransferase</fullName>
    </submittedName>
</protein>
<evidence type="ECO:0000313" key="5">
    <source>
        <dbReference type="EMBL" id="RGR29309.1"/>
    </source>
</evidence>
<feature type="domain" description="Glycosyltransferase 2-like" evidence="2">
    <location>
        <begin position="7"/>
        <end position="125"/>
    </location>
</feature>
<dbReference type="InterPro" id="IPR029044">
    <property type="entry name" value="Nucleotide-diphossugar_trans"/>
</dbReference>
<dbReference type="EMBL" id="LRGC01000002">
    <property type="protein sequence ID" value="KWR56963.1"/>
    <property type="molecule type" value="Genomic_DNA"/>
</dbReference>
<evidence type="ECO:0000313" key="7">
    <source>
        <dbReference type="Proteomes" id="UP000261223"/>
    </source>
</evidence>
<organism evidence="3 6">
    <name type="scientific">Bacteroides stercoris</name>
    <dbReference type="NCBI Taxonomy" id="46506"/>
    <lineage>
        <taxon>Bacteria</taxon>
        <taxon>Pseudomonadati</taxon>
        <taxon>Bacteroidota</taxon>
        <taxon>Bacteroidia</taxon>
        <taxon>Bacteroidales</taxon>
        <taxon>Bacteroidaceae</taxon>
        <taxon>Bacteroides</taxon>
    </lineage>
</organism>
<dbReference type="SUPFAM" id="SSF53448">
    <property type="entry name" value="Nucleotide-diphospho-sugar transferases"/>
    <property type="match status" value="1"/>
</dbReference>
<sequence length="285" mass="32867">MKTIAALITCFNRKEKTILCLTNLFKQPLLNNFELDVFLTDDGCTDGTAEAVGKMFPQVHIIKGDGNLFWNRGMYMAWQAAIKEKDYDFYLWLNDDTYLKPTAIKQLLLSSNECLNKSVIIGSTSAIGNDKEITYGGRTKTKGLLTPNGRLQPCELINGNIVLIPRYVYQQVGTNDPYFQHAIGDNDYGYRVIEAGLKNMVAPEILGECDLHEQPDTWRDSSKPLRVRWKALRKPTGIQPEQFFIYEYRHYGLFIAIFHYITTNLHAICPWIWKIKKNEEKYFKS</sequence>
<dbReference type="AlphaFoldDB" id="A0A108TBH8"/>
<dbReference type="InterPro" id="IPR001173">
    <property type="entry name" value="Glyco_trans_2-like"/>
</dbReference>
<name>A0A108TBH8_BACSE</name>
<dbReference type="EMBL" id="QSSV01000004">
    <property type="protein sequence ID" value="RGM14995.1"/>
    <property type="molecule type" value="Genomic_DNA"/>
</dbReference>
<evidence type="ECO:0000313" key="6">
    <source>
        <dbReference type="Proteomes" id="UP000056419"/>
    </source>
</evidence>
<reference evidence="3" key="2">
    <citation type="submission" date="2016-01" db="EMBL/GenBank/DDBJ databases">
        <authorList>
            <person name="McClelland M."/>
            <person name="Jain A."/>
            <person name="Saraogi P."/>
            <person name="Mendelson R."/>
            <person name="Westerman R."/>
            <person name="SanMiguel P."/>
            <person name="Csonka L."/>
        </authorList>
    </citation>
    <scope>NUCLEOTIDE SEQUENCE</scope>
    <source>
        <strain evidence="3">CL09T03C01</strain>
    </source>
</reference>
<evidence type="ECO:0000313" key="8">
    <source>
        <dbReference type="Proteomes" id="UP000284161"/>
    </source>
</evidence>
<keyword evidence="3" id="KW-0808">Transferase</keyword>
<dbReference type="Proteomes" id="UP000056419">
    <property type="component" value="Unassembled WGS sequence"/>
</dbReference>
<reference evidence="7 8" key="3">
    <citation type="submission" date="2018-08" db="EMBL/GenBank/DDBJ databases">
        <title>A genome reference for cultivated species of the human gut microbiota.</title>
        <authorList>
            <person name="Zou Y."/>
            <person name="Xue W."/>
            <person name="Luo G."/>
        </authorList>
    </citation>
    <scope>NUCLEOTIDE SEQUENCE [LARGE SCALE GENOMIC DNA]</scope>
    <source>
        <strain evidence="5 8">AF25-6</strain>
        <strain evidence="4 7">TF03-6</strain>
    </source>
</reference>
<evidence type="ECO:0000256" key="1">
    <source>
        <dbReference type="SAM" id="Phobius"/>
    </source>
</evidence>
<dbReference type="Gene3D" id="3.90.550.10">
    <property type="entry name" value="Spore Coat Polysaccharide Biosynthesis Protein SpsA, Chain A"/>
    <property type="match status" value="1"/>
</dbReference>
<dbReference type="PANTHER" id="PTHR43685:SF3">
    <property type="entry name" value="SLR2126 PROTEIN"/>
    <property type="match status" value="1"/>
</dbReference>
<dbReference type="Pfam" id="PF00535">
    <property type="entry name" value="Glycos_transf_2"/>
    <property type="match status" value="1"/>
</dbReference>
<keyword evidence="1" id="KW-0812">Transmembrane</keyword>
<dbReference type="InterPro" id="IPR050834">
    <property type="entry name" value="Glycosyltransf_2"/>
</dbReference>
<dbReference type="GO" id="GO:0016740">
    <property type="term" value="F:transferase activity"/>
    <property type="evidence" value="ECO:0007669"/>
    <property type="project" value="UniProtKB-KW"/>
</dbReference>
<dbReference type="RefSeq" id="WP_060385142.1">
    <property type="nucleotide sequence ID" value="NZ_LRGC01000002.1"/>
</dbReference>
<comment type="caution">
    <text evidence="3">The sequence shown here is derived from an EMBL/GenBank/DDBJ whole genome shotgun (WGS) entry which is preliminary data.</text>
</comment>
<keyword evidence="6" id="KW-1185">Reference proteome</keyword>
<keyword evidence="1" id="KW-1133">Transmembrane helix</keyword>
<accession>A0A108TBH8</accession>
<feature type="transmembrane region" description="Helical" evidence="1">
    <location>
        <begin position="251"/>
        <end position="273"/>
    </location>
</feature>
<dbReference type="PATRIC" id="fig|46506.5.peg.452"/>
<evidence type="ECO:0000313" key="3">
    <source>
        <dbReference type="EMBL" id="KWR56963.1"/>
    </source>
</evidence>
<dbReference type="PANTHER" id="PTHR43685">
    <property type="entry name" value="GLYCOSYLTRANSFERASE"/>
    <property type="match status" value="1"/>
</dbReference>
<keyword evidence="1" id="KW-0472">Membrane</keyword>
<gene>
    <name evidence="3" type="ORF">AA415_00418</name>
    <name evidence="5" type="ORF">DWY58_04625</name>
    <name evidence="4" type="ORF">DXC34_03780</name>
</gene>
<proteinExistence type="predicted"/>
<dbReference type="Proteomes" id="UP000261223">
    <property type="component" value="Unassembled WGS sequence"/>
</dbReference>
<dbReference type="Proteomes" id="UP000284161">
    <property type="component" value="Unassembled WGS sequence"/>
</dbReference>
<evidence type="ECO:0000259" key="2">
    <source>
        <dbReference type="Pfam" id="PF00535"/>
    </source>
</evidence>
<dbReference type="STRING" id="46506.AA415_00418"/>
<reference evidence="3 6" key="1">
    <citation type="journal article" date="2016" name="BMC Genomics">
        <title>Type VI secretion systems of human gut Bacteroidales segregate into three genetic architectures, two of which are contained on mobile genetic elements.</title>
        <authorList>
            <person name="Coyne M.J."/>
            <person name="Roelofs K.G."/>
            <person name="Comstock L.E."/>
        </authorList>
    </citation>
    <scope>NUCLEOTIDE SEQUENCE [LARGE SCALE GENOMIC DNA]</scope>
    <source>
        <strain evidence="3 6">CL09T03C01</strain>
    </source>
</reference>